<dbReference type="AlphaFoldDB" id="A0A2M7TX74"/>
<dbReference type="Proteomes" id="UP000228503">
    <property type="component" value="Unassembled WGS sequence"/>
</dbReference>
<sequence>EKCIPCADLPTGIHPLPLDKNTYWVYTIGYFSYLVSRMLEKYENKIKSHVYNTAGKLSVQLAYLYA</sequence>
<organism evidence="1 2">
    <name type="scientific">Candidatus Roizmanbacteria bacterium CG_4_10_14_0_2_um_filter_39_13</name>
    <dbReference type="NCBI Taxonomy" id="1974825"/>
    <lineage>
        <taxon>Bacteria</taxon>
        <taxon>Candidatus Roizmaniibacteriota</taxon>
    </lineage>
</organism>
<evidence type="ECO:0000313" key="1">
    <source>
        <dbReference type="EMBL" id="PIZ62428.1"/>
    </source>
</evidence>
<feature type="non-terminal residue" evidence="1">
    <location>
        <position position="1"/>
    </location>
</feature>
<gene>
    <name evidence="1" type="ORF">COY16_04250</name>
</gene>
<proteinExistence type="predicted"/>
<dbReference type="EMBL" id="PFOB01000055">
    <property type="protein sequence ID" value="PIZ62428.1"/>
    <property type="molecule type" value="Genomic_DNA"/>
</dbReference>
<evidence type="ECO:0000313" key="2">
    <source>
        <dbReference type="Proteomes" id="UP000228503"/>
    </source>
</evidence>
<protein>
    <submittedName>
        <fullName evidence="1">Uncharacterized protein</fullName>
    </submittedName>
</protein>
<comment type="caution">
    <text evidence="1">The sequence shown here is derived from an EMBL/GenBank/DDBJ whole genome shotgun (WGS) entry which is preliminary data.</text>
</comment>
<name>A0A2M7TX74_9BACT</name>
<accession>A0A2M7TX74</accession>
<reference evidence="2" key="1">
    <citation type="submission" date="2017-09" db="EMBL/GenBank/DDBJ databases">
        <title>Depth-based differentiation of microbial function through sediment-hosted aquifers and enrichment of novel symbionts in the deep terrestrial subsurface.</title>
        <authorList>
            <person name="Probst A.J."/>
            <person name="Ladd B."/>
            <person name="Jarett J.K."/>
            <person name="Geller-Mcgrath D.E."/>
            <person name="Sieber C.M.K."/>
            <person name="Emerson J.B."/>
            <person name="Anantharaman K."/>
            <person name="Thomas B.C."/>
            <person name="Malmstrom R."/>
            <person name="Stieglmeier M."/>
            <person name="Klingl A."/>
            <person name="Woyke T."/>
            <person name="Ryan C.M."/>
            <person name="Banfield J.F."/>
        </authorList>
    </citation>
    <scope>NUCLEOTIDE SEQUENCE [LARGE SCALE GENOMIC DNA]</scope>
</reference>